<dbReference type="Gene3D" id="1.10.443.10">
    <property type="entry name" value="Intergrase catalytic core"/>
    <property type="match status" value="1"/>
</dbReference>
<evidence type="ECO:0000259" key="2">
    <source>
        <dbReference type="PROSITE" id="PS51898"/>
    </source>
</evidence>
<dbReference type="GO" id="GO:0003677">
    <property type="term" value="F:DNA binding"/>
    <property type="evidence" value="ECO:0007669"/>
    <property type="project" value="InterPro"/>
</dbReference>
<comment type="caution">
    <text evidence="3">The sequence shown here is derived from an EMBL/GenBank/DDBJ whole genome shotgun (WGS) entry which is preliminary data.</text>
</comment>
<dbReference type="PATRIC" id="fig|1330047.3.peg.1178"/>
<dbReference type="InterPro" id="IPR011010">
    <property type="entry name" value="DNA_brk_join_enz"/>
</dbReference>
<sequence>MSGRERAAILVDSEGLPLTYPNLYSIIHLRNPGYTINTIIAVLEDIELLYLFLDKLEIDIQERFKNKESLKMNEIEAIVNLANFKRDYFLSGKSSKKILSFPKKLKKESIRANIVIRDDCVSKELIYRRLTNFAEYLEWLEIYLYPSSVSNIAKKFKARRPNLSTDESDEYKSFDQEQINIILQTVNPSNQQSIWQSEYVKYRNELIVYILLYLGCRKGELLNIKLTDFTSKNGISYVTIKRNHDDQSDIRLYQPLVKTRSRSLALNLNLKKKIDEYILKYRSTALNAELSDFLILSNQGKPLSINALDKIFTQISKAVLFRVHAHAFRHTWNDKYTEKSSVLISSGNATEAKLENDRAYLMGWIPGSQSARKYSKRAEDRRAIEVGLEIQKKFEEDNE</sequence>
<dbReference type="SUPFAM" id="SSF56349">
    <property type="entry name" value="DNA breaking-rejoining enzymes"/>
    <property type="match status" value="1"/>
</dbReference>
<reference evidence="3 4" key="1">
    <citation type="submission" date="2013-05" db="EMBL/GenBank/DDBJ databases">
        <title>Genome assembly of Acinetobacter junii MTCC 11364.</title>
        <authorList>
            <person name="Khatri I."/>
            <person name="Singh N.K."/>
            <person name="Subramanian S."/>
            <person name="Mayilraj S."/>
        </authorList>
    </citation>
    <scope>NUCLEOTIDE SEQUENCE [LARGE SCALE GENOMIC DNA]</scope>
    <source>
        <strain evidence="3 4">MTCC 11364</strain>
    </source>
</reference>
<feature type="domain" description="Tyr recombinase" evidence="2">
    <location>
        <begin position="169"/>
        <end position="387"/>
    </location>
</feature>
<keyword evidence="1" id="KW-0233">DNA recombination</keyword>
<dbReference type="GO" id="GO:0015074">
    <property type="term" value="P:DNA integration"/>
    <property type="evidence" value="ECO:0007669"/>
    <property type="project" value="InterPro"/>
</dbReference>
<organism evidence="3 4">
    <name type="scientific">Acinetobacter junii CIP 107470 = MTCC 11364</name>
    <dbReference type="NCBI Taxonomy" id="1217666"/>
    <lineage>
        <taxon>Bacteria</taxon>
        <taxon>Pseudomonadati</taxon>
        <taxon>Pseudomonadota</taxon>
        <taxon>Gammaproteobacteria</taxon>
        <taxon>Moraxellales</taxon>
        <taxon>Moraxellaceae</taxon>
        <taxon>Acinetobacter</taxon>
    </lineage>
</organism>
<evidence type="ECO:0000313" key="4">
    <source>
        <dbReference type="Proteomes" id="UP000018420"/>
    </source>
</evidence>
<proteinExistence type="predicted"/>
<dbReference type="AlphaFoldDB" id="S7Y593"/>
<dbReference type="GO" id="GO:0006310">
    <property type="term" value="P:DNA recombination"/>
    <property type="evidence" value="ECO:0007669"/>
    <property type="project" value="UniProtKB-KW"/>
</dbReference>
<dbReference type="EMBL" id="ASYZ01000057">
    <property type="protein sequence ID" value="EPR86374.1"/>
    <property type="molecule type" value="Genomic_DNA"/>
</dbReference>
<name>S7Y593_ACIJU</name>
<gene>
    <name evidence="3" type="ORF">L292_2573</name>
</gene>
<dbReference type="InterPro" id="IPR013762">
    <property type="entry name" value="Integrase-like_cat_sf"/>
</dbReference>
<evidence type="ECO:0000256" key="1">
    <source>
        <dbReference type="ARBA" id="ARBA00023172"/>
    </source>
</evidence>
<dbReference type="InterPro" id="IPR002104">
    <property type="entry name" value="Integrase_catalytic"/>
</dbReference>
<accession>S7Y593</accession>
<dbReference type="PROSITE" id="PS51898">
    <property type="entry name" value="TYR_RECOMBINASE"/>
    <property type="match status" value="1"/>
</dbReference>
<protein>
    <submittedName>
        <fullName evidence="3">Putative site specific recombinase</fullName>
    </submittedName>
</protein>
<dbReference type="CDD" id="cd00397">
    <property type="entry name" value="DNA_BRE_C"/>
    <property type="match status" value="1"/>
</dbReference>
<dbReference type="Pfam" id="PF00589">
    <property type="entry name" value="Phage_integrase"/>
    <property type="match status" value="1"/>
</dbReference>
<evidence type="ECO:0000313" key="3">
    <source>
        <dbReference type="EMBL" id="EPR86374.1"/>
    </source>
</evidence>
<dbReference type="Proteomes" id="UP000018420">
    <property type="component" value="Unassembled WGS sequence"/>
</dbReference>